<evidence type="ECO:0000313" key="10">
    <source>
        <dbReference type="EMBL" id="GAB56294.1"/>
    </source>
</evidence>
<reference evidence="10 11" key="2">
    <citation type="journal article" date="2017" name="Antonie Van Leeuwenhoek">
        <title>Rhizobium rhizosphaerae sp. nov., a novel species isolated from rice rhizosphere.</title>
        <authorList>
            <person name="Zhao J.J."/>
            <person name="Zhang J."/>
            <person name="Zhang R.J."/>
            <person name="Zhang C.W."/>
            <person name="Yin H.Q."/>
            <person name="Zhang X.X."/>
        </authorList>
    </citation>
    <scope>NUCLEOTIDE SEQUENCE [LARGE SCALE GENOMIC DNA]</scope>
    <source>
        <strain evidence="10 11">ACAM 611</strain>
    </source>
</reference>
<dbReference type="GO" id="GO:0008897">
    <property type="term" value="F:holo-[acyl-carrier-protein] synthase activity"/>
    <property type="evidence" value="ECO:0007669"/>
    <property type="project" value="UniProtKB-UniRule"/>
</dbReference>
<reference evidence="10 11" key="1">
    <citation type="journal article" date="2012" name="J. Bacteriol.">
        <title>Genome sequence of proteorhodopsin-containing sea ice bacterium Glaciecola punicea ACAM 611T.</title>
        <authorList>
            <person name="Qin Q.-L."/>
            <person name="Xie B.-B."/>
            <person name="Shu Y.-L."/>
            <person name="Rong J.-C."/>
            <person name="Zhao D.-L."/>
            <person name="Zhang X.-Y."/>
            <person name="Chen X.-L."/>
            <person name="Zhou B.-C."/>
            <person name="Zhanga Y.-Z."/>
        </authorList>
    </citation>
    <scope>NUCLEOTIDE SEQUENCE [LARGE SCALE GENOMIC DNA]</scope>
    <source>
        <strain evidence="10 11">ACAM 611</strain>
    </source>
</reference>
<protein>
    <recommendedName>
        <fullName evidence="8">Holo-[acyl-carrier-protein] synthase</fullName>
        <shortName evidence="8">Holo-ACP synthase</shortName>
        <ecNumber evidence="8">2.7.8.7</ecNumber>
    </recommendedName>
    <alternativeName>
        <fullName evidence="8">4'-phosphopantetheinyl transferase AcpS</fullName>
    </alternativeName>
</protein>
<comment type="cofactor">
    <cofactor evidence="8">
        <name>Mg(2+)</name>
        <dbReference type="ChEBI" id="CHEBI:18420"/>
    </cofactor>
</comment>
<dbReference type="InterPro" id="IPR002582">
    <property type="entry name" value="ACPS"/>
</dbReference>
<dbReference type="GO" id="GO:0000287">
    <property type="term" value="F:magnesium ion binding"/>
    <property type="evidence" value="ECO:0007669"/>
    <property type="project" value="UniProtKB-UniRule"/>
</dbReference>
<proteinExistence type="inferred from homology"/>
<evidence type="ECO:0000259" key="9">
    <source>
        <dbReference type="Pfam" id="PF01648"/>
    </source>
</evidence>
<feature type="domain" description="4'-phosphopantetheinyl transferase" evidence="9">
    <location>
        <begin position="4"/>
        <end position="94"/>
    </location>
</feature>
<dbReference type="InterPro" id="IPR037143">
    <property type="entry name" value="4-PPantetheinyl_Trfase_dom_sf"/>
</dbReference>
<evidence type="ECO:0000256" key="4">
    <source>
        <dbReference type="ARBA" id="ARBA00022832"/>
    </source>
</evidence>
<name>H5TDB7_9ALTE</name>
<feature type="binding site" evidence="8">
    <location>
        <position position="56"/>
    </location>
    <ligand>
        <name>Mg(2+)</name>
        <dbReference type="ChEBI" id="CHEBI:18420"/>
    </ligand>
</feature>
<sequence>MLFGIGTDIVEIARIQKALNATQRFALRILTEAEMTQYSASKYPERYLAKKFAAKEALVKAMGVGIGNGYSWQMIQIEHNDMGKPFFVFNGAIETFMAAQNIVNCQLSISDEQHYATAMVVLEASAE</sequence>
<dbReference type="NCBIfam" id="TIGR00516">
    <property type="entry name" value="acpS"/>
    <property type="match status" value="1"/>
</dbReference>
<keyword evidence="2 8" id="KW-0808">Transferase</keyword>
<dbReference type="InterPro" id="IPR008278">
    <property type="entry name" value="4-PPantetheinyl_Trfase_dom"/>
</dbReference>
<organism evidence="10 11">
    <name type="scientific">Glaciecola punicea ACAM 611</name>
    <dbReference type="NCBI Taxonomy" id="1121923"/>
    <lineage>
        <taxon>Bacteria</taxon>
        <taxon>Pseudomonadati</taxon>
        <taxon>Pseudomonadota</taxon>
        <taxon>Gammaproteobacteria</taxon>
        <taxon>Alteromonadales</taxon>
        <taxon>Alteromonadaceae</taxon>
        <taxon>Glaciecola</taxon>
    </lineage>
</organism>
<comment type="caution">
    <text evidence="10">The sequence shown here is derived from an EMBL/GenBank/DDBJ whole genome shotgun (WGS) entry which is preliminary data.</text>
</comment>
<dbReference type="HAMAP" id="MF_00101">
    <property type="entry name" value="AcpS"/>
    <property type="match status" value="1"/>
</dbReference>
<evidence type="ECO:0000313" key="11">
    <source>
        <dbReference type="Proteomes" id="UP000053586"/>
    </source>
</evidence>
<comment type="similarity">
    <text evidence="8">Belongs to the P-Pant transferase superfamily. AcpS family.</text>
</comment>
<evidence type="ECO:0000256" key="7">
    <source>
        <dbReference type="ARBA" id="ARBA00023160"/>
    </source>
</evidence>
<keyword evidence="5 8" id="KW-0460">Magnesium</keyword>
<dbReference type="InterPro" id="IPR004568">
    <property type="entry name" value="Ppantetheine-prot_Trfase_dom"/>
</dbReference>
<dbReference type="Proteomes" id="UP000053586">
    <property type="component" value="Unassembled WGS sequence"/>
</dbReference>
<keyword evidence="1 8" id="KW-0444">Lipid biosynthesis</keyword>
<dbReference type="EC" id="2.7.8.7" evidence="8"/>
<dbReference type="EMBL" id="BAET01000027">
    <property type="protein sequence ID" value="GAB56294.1"/>
    <property type="molecule type" value="Genomic_DNA"/>
</dbReference>
<evidence type="ECO:0000256" key="2">
    <source>
        <dbReference type="ARBA" id="ARBA00022679"/>
    </source>
</evidence>
<dbReference type="STRING" id="56804.BAE46_12095"/>
<comment type="subcellular location">
    <subcellularLocation>
        <location evidence="8">Cytoplasm</location>
    </subcellularLocation>
</comment>
<keyword evidence="7 8" id="KW-0275">Fatty acid biosynthesis</keyword>
<keyword evidence="3 8" id="KW-0479">Metal-binding</keyword>
<comment type="catalytic activity">
    <reaction evidence="8">
        <text>apo-[ACP] + CoA = holo-[ACP] + adenosine 3',5'-bisphosphate + H(+)</text>
        <dbReference type="Rhea" id="RHEA:12068"/>
        <dbReference type="Rhea" id="RHEA-COMP:9685"/>
        <dbReference type="Rhea" id="RHEA-COMP:9690"/>
        <dbReference type="ChEBI" id="CHEBI:15378"/>
        <dbReference type="ChEBI" id="CHEBI:29999"/>
        <dbReference type="ChEBI" id="CHEBI:57287"/>
        <dbReference type="ChEBI" id="CHEBI:58343"/>
        <dbReference type="ChEBI" id="CHEBI:64479"/>
        <dbReference type="EC" id="2.7.8.7"/>
    </reaction>
</comment>
<keyword evidence="4 8" id="KW-0276">Fatty acid metabolism</keyword>
<gene>
    <name evidence="8 10" type="primary">acpS</name>
    <name evidence="10" type="ORF">GPUN_2179</name>
</gene>
<keyword evidence="8" id="KW-0963">Cytoplasm</keyword>
<evidence type="ECO:0000256" key="5">
    <source>
        <dbReference type="ARBA" id="ARBA00022842"/>
    </source>
</evidence>
<dbReference type="SUPFAM" id="SSF56214">
    <property type="entry name" value="4'-phosphopantetheinyl transferase"/>
    <property type="match status" value="1"/>
</dbReference>
<dbReference type="GO" id="GO:0006633">
    <property type="term" value="P:fatty acid biosynthetic process"/>
    <property type="evidence" value="ECO:0007669"/>
    <property type="project" value="UniProtKB-UniRule"/>
</dbReference>
<keyword evidence="6 8" id="KW-0443">Lipid metabolism</keyword>
<evidence type="ECO:0000256" key="8">
    <source>
        <dbReference type="HAMAP-Rule" id="MF_00101"/>
    </source>
</evidence>
<dbReference type="GO" id="GO:0005737">
    <property type="term" value="C:cytoplasm"/>
    <property type="evidence" value="ECO:0007669"/>
    <property type="project" value="UniProtKB-SubCell"/>
</dbReference>
<keyword evidence="11" id="KW-1185">Reference proteome</keyword>
<dbReference type="Gene3D" id="3.90.470.20">
    <property type="entry name" value="4'-phosphopantetheinyl transferase domain"/>
    <property type="match status" value="1"/>
</dbReference>
<dbReference type="NCBIfam" id="TIGR00556">
    <property type="entry name" value="pantethn_trn"/>
    <property type="match status" value="1"/>
</dbReference>
<evidence type="ECO:0000256" key="3">
    <source>
        <dbReference type="ARBA" id="ARBA00022723"/>
    </source>
</evidence>
<dbReference type="AlphaFoldDB" id="H5TDB7"/>
<dbReference type="eggNOG" id="COG0736">
    <property type="taxonomic scope" value="Bacteria"/>
</dbReference>
<feature type="binding site" evidence="8">
    <location>
        <position position="8"/>
    </location>
    <ligand>
        <name>Mg(2+)</name>
        <dbReference type="ChEBI" id="CHEBI:18420"/>
    </ligand>
</feature>
<dbReference type="Pfam" id="PF01648">
    <property type="entry name" value="ACPS"/>
    <property type="match status" value="1"/>
</dbReference>
<comment type="function">
    <text evidence="8">Transfers the 4'-phosphopantetheine moiety from coenzyme A to a Ser of acyl-carrier-protein.</text>
</comment>
<dbReference type="OrthoDB" id="517356at2"/>
<evidence type="ECO:0000256" key="6">
    <source>
        <dbReference type="ARBA" id="ARBA00023098"/>
    </source>
</evidence>
<dbReference type="RefSeq" id="WP_006006301.1">
    <property type="nucleotide sequence ID" value="NZ_BAET01000027.1"/>
</dbReference>
<evidence type="ECO:0000256" key="1">
    <source>
        <dbReference type="ARBA" id="ARBA00022516"/>
    </source>
</evidence>
<accession>H5TDB7</accession>